<evidence type="ECO:0000313" key="2">
    <source>
        <dbReference type="EMBL" id="GFY29958.1"/>
    </source>
</evidence>
<evidence type="ECO:0000256" key="1">
    <source>
        <dbReference type="SAM" id="MobiDB-lite"/>
    </source>
</evidence>
<dbReference type="AlphaFoldDB" id="A0A8X7BG70"/>
<reference evidence="2" key="1">
    <citation type="submission" date="2020-08" db="EMBL/GenBank/DDBJ databases">
        <title>Multicomponent nature underlies the extraordinary mechanical properties of spider dragline silk.</title>
        <authorList>
            <person name="Kono N."/>
            <person name="Nakamura H."/>
            <person name="Mori M."/>
            <person name="Yoshida Y."/>
            <person name="Ohtoshi R."/>
            <person name="Malay A.D."/>
            <person name="Moran D.A.P."/>
            <person name="Tomita M."/>
            <person name="Numata K."/>
            <person name="Arakawa K."/>
        </authorList>
    </citation>
    <scope>NUCLEOTIDE SEQUENCE</scope>
</reference>
<evidence type="ECO:0000313" key="3">
    <source>
        <dbReference type="Proteomes" id="UP000887159"/>
    </source>
</evidence>
<organism evidence="2 3">
    <name type="scientific">Trichonephila clavipes</name>
    <name type="common">Golden silk orbweaver</name>
    <name type="synonym">Nephila clavipes</name>
    <dbReference type="NCBI Taxonomy" id="2585209"/>
    <lineage>
        <taxon>Eukaryota</taxon>
        <taxon>Metazoa</taxon>
        <taxon>Ecdysozoa</taxon>
        <taxon>Arthropoda</taxon>
        <taxon>Chelicerata</taxon>
        <taxon>Arachnida</taxon>
        <taxon>Araneae</taxon>
        <taxon>Araneomorphae</taxon>
        <taxon>Entelegynae</taxon>
        <taxon>Araneoidea</taxon>
        <taxon>Nephilidae</taxon>
        <taxon>Trichonephila</taxon>
    </lineage>
</organism>
<accession>A0A8X7BG70</accession>
<name>A0A8X7BG70_TRICX</name>
<proteinExistence type="predicted"/>
<gene>
    <name evidence="2" type="ORF">TNCV_4072711</name>
</gene>
<feature type="region of interest" description="Disordered" evidence="1">
    <location>
        <begin position="93"/>
        <end position="117"/>
    </location>
</feature>
<sequence length="117" mass="13378">MSLSVNLRSGQYVAYAVLLRSGDEVKLSGVVFHERHFKIVRSSFIFRFYNVALEPKQLLTLGLKDRLRKIKLTPSVFLETHVAMVVEWSWSRTRDRRVDSSSHGATEDPPCAVTDAR</sequence>
<comment type="caution">
    <text evidence="2">The sequence shown here is derived from an EMBL/GenBank/DDBJ whole genome shotgun (WGS) entry which is preliminary data.</text>
</comment>
<keyword evidence="3" id="KW-1185">Reference proteome</keyword>
<protein>
    <submittedName>
        <fullName evidence="2">Uncharacterized protein</fullName>
    </submittedName>
</protein>
<dbReference type="EMBL" id="BMAU01021390">
    <property type="protein sequence ID" value="GFY29958.1"/>
    <property type="molecule type" value="Genomic_DNA"/>
</dbReference>
<dbReference type="Proteomes" id="UP000887159">
    <property type="component" value="Unassembled WGS sequence"/>
</dbReference>